<feature type="chain" id="PRO_5004555565" description="Secreted protein" evidence="1">
    <location>
        <begin position="21"/>
        <end position="84"/>
    </location>
</feature>
<proteinExistence type="predicted"/>
<name>S9QW34_9RHOB</name>
<feature type="signal peptide" evidence="1">
    <location>
        <begin position="1"/>
        <end position="20"/>
    </location>
</feature>
<dbReference type="eggNOG" id="ENOG50334F3">
    <property type="taxonomic scope" value="Bacteria"/>
</dbReference>
<evidence type="ECO:0000313" key="2">
    <source>
        <dbReference type="EMBL" id="EPX85581.1"/>
    </source>
</evidence>
<gene>
    <name evidence="2" type="ORF">Salmuc_04852</name>
</gene>
<dbReference type="Proteomes" id="UP000015347">
    <property type="component" value="Unassembled WGS sequence"/>
</dbReference>
<keyword evidence="3" id="KW-1185">Reference proteome</keyword>
<dbReference type="OrthoDB" id="7866522at2"/>
<dbReference type="AlphaFoldDB" id="S9QW34"/>
<keyword evidence="1" id="KW-0732">Signal</keyword>
<accession>S9QW34</accession>
<evidence type="ECO:0008006" key="4">
    <source>
        <dbReference type="Google" id="ProtNLM"/>
    </source>
</evidence>
<reference evidence="3" key="1">
    <citation type="journal article" date="2014" name="Stand. Genomic Sci.">
        <title>Genome sequence of the exopolysaccharide-producing Salipiger mucosus type strain (DSM 16094(T)), a moderately halophilic member of the Roseobacter clade.</title>
        <authorList>
            <person name="Riedel T."/>
            <person name="Spring S."/>
            <person name="Fiebig A."/>
            <person name="Petersen J."/>
            <person name="Kyrpides N.C."/>
            <person name="Goker M."/>
            <person name="Klenk H.P."/>
        </authorList>
    </citation>
    <scope>NUCLEOTIDE SEQUENCE [LARGE SCALE GENOMIC DNA]</scope>
    <source>
        <strain evidence="3">DSM 16094</strain>
    </source>
</reference>
<dbReference type="HOGENOM" id="CLU_2539549_0_0_5"/>
<organism evidence="2 3">
    <name type="scientific">Salipiger mucosus DSM 16094</name>
    <dbReference type="NCBI Taxonomy" id="1123237"/>
    <lineage>
        <taxon>Bacteria</taxon>
        <taxon>Pseudomonadati</taxon>
        <taxon>Pseudomonadota</taxon>
        <taxon>Alphaproteobacteria</taxon>
        <taxon>Rhodobacterales</taxon>
        <taxon>Roseobacteraceae</taxon>
        <taxon>Salipiger</taxon>
    </lineage>
</organism>
<dbReference type="EMBL" id="APVH01000008">
    <property type="protein sequence ID" value="EPX85581.1"/>
    <property type="molecule type" value="Genomic_DNA"/>
</dbReference>
<dbReference type="STRING" id="1123237.Salmuc_04852"/>
<comment type="caution">
    <text evidence="2">The sequence shown here is derived from an EMBL/GenBank/DDBJ whole genome shotgun (WGS) entry which is preliminary data.</text>
</comment>
<dbReference type="RefSeq" id="WP_020038932.1">
    <property type="nucleotide sequence ID" value="NZ_KE557273.1"/>
</dbReference>
<evidence type="ECO:0000256" key="1">
    <source>
        <dbReference type="SAM" id="SignalP"/>
    </source>
</evidence>
<evidence type="ECO:0000313" key="3">
    <source>
        <dbReference type="Proteomes" id="UP000015347"/>
    </source>
</evidence>
<protein>
    <recommendedName>
        <fullName evidence="4">Secreted protein</fullName>
    </recommendedName>
</protein>
<sequence>MTRLIALTTAAACAAAAAFAATETLSQRPGDVIEIEVAPERLAECRETLQQVAQRPAVTDDGSPILVDTTEDLPGVVCVAVPEA</sequence>